<protein>
    <submittedName>
        <fullName evidence="3">Uncharacterized protein</fullName>
    </submittedName>
</protein>
<dbReference type="AlphaFoldDB" id="A0AAE0SDF1"/>
<name>A0AAE0SDF1_9BIVA</name>
<keyword evidence="2" id="KW-0472">Membrane</keyword>
<dbReference type="EMBL" id="JAEAOA010000985">
    <property type="protein sequence ID" value="KAK3589866.1"/>
    <property type="molecule type" value="Genomic_DNA"/>
</dbReference>
<reference evidence="3" key="3">
    <citation type="submission" date="2023-05" db="EMBL/GenBank/DDBJ databases">
        <authorList>
            <person name="Smith C.H."/>
        </authorList>
    </citation>
    <scope>NUCLEOTIDE SEQUENCE</scope>
    <source>
        <strain evidence="3">CHS0354</strain>
        <tissue evidence="3">Mantle</tissue>
    </source>
</reference>
<keyword evidence="2" id="KW-0812">Transmembrane</keyword>
<evidence type="ECO:0000256" key="2">
    <source>
        <dbReference type="SAM" id="Phobius"/>
    </source>
</evidence>
<proteinExistence type="predicted"/>
<reference evidence="3" key="1">
    <citation type="journal article" date="2021" name="Genome Biol. Evol.">
        <title>A High-Quality Reference Genome for a Parasitic Bivalve with Doubly Uniparental Inheritance (Bivalvia: Unionida).</title>
        <authorList>
            <person name="Smith C.H."/>
        </authorList>
    </citation>
    <scope>NUCLEOTIDE SEQUENCE</scope>
    <source>
        <strain evidence="3">CHS0354</strain>
    </source>
</reference>
<organism evidence="3 4">
    <name type="scientific">Potamilus streckersoni</name>
    <dbReference type="NCBI Taxonomy" id="2493646"/>
    <lineage>
        <taxon>Eukaryota</taxon>
        <taxon>Metazoa</taxon>
        <taxon>Spiralia</taxon>
        <taxon>Lophotrochozoa</taxon>
        <taxon>Mollusca</taxon>
        <taxon>Bivalvia</taxon>
        <taxon>Autobranchia</taxon>
        <taxon>Heteroconchia</taxon>
        <taxon>Palaeoheterodonta</taxon>
        <taxon>Unionida</taxon>
        <taxon>Unionoidea</taxon>
        <taxon>Unionidae</taxon>
        <taxon>Ambleminae</taxon>
        <taxon>Lampsilini</taxon>
        <taxon>Potamilus</taxon>
    </lineage>
</organism>
<evidence type="ECO:0000313" key="4">
    <source>
        <dbReference type="Proteomes" id="UP001195483"/>
    </source>
</evidence>
<keyword evidence="4" id="KW-1185">Reference proteome</keyword>
<comment type="caution">
    <text evidence="3">The sequence shown here is derived from an EMBL/GenBank/DDBJ whole genome shotgun (WGS) entry which is preliminary data.</text>
</comment>
<dbReference type="Proteomes" id="UP001195483">
    <property type="component" value="Unassembled WGS sequence"/>
</dbReference>
<feature type="transmembrane region" description="Helical" evidence="2">
    <location>
        <begin position="549"/>
        <end position="572"/>
    </location>
</feature>
<evidence type="ECO:0000313" key="3">
    <source>
        <dbReference type="EMBL" id="KAK3589866.1"/>
    </source>
</evidence>
<keyword evidence="2" id="KW-1133">Transmembrane helix</keyword>
<accession>A0AAE0SDF1</accession>
<gene>
    <name evidence="3" type="ORF">CHS0354_015893</name>
</gene>
<sequence length="587" mass="64857">MYTGGSKDGCSYIPEHTICQCGNTMDLNFEMCVHLTDGFYTWPSRKLSKYYIHCLVGRTLPMECEGSSVVFDIQEKQCSLVYDEVSRMYNDTVPLAHSMLVTEPLLDIDAAETQFVQDISVPPKQTTPALVFNSMSVSDRYISIGKPFSQTRYTALTGRDVTQKNLVPNRSILIQTPSSFVVTNAKRSQHKVSLTVQQSSMEVSVQAFNADMTKTQFVPERAIFESTFPATNDQSSIFSEVSNQELEELQMKATSDENMEPKMAPSSHTQNSNERMSSLDQLGFSSLKYSPKSEHSRTTFSKMVLVAQFTYIINMPITISEYIQPIMAQPASKSAPCSTTEKSKQMMFTDEAIKVSSEPCIFPSESMFKLREFITSEMIQSSFIPVTLTTSQALLHGSGTPAMDTYSLLRISETLHSAIRVQHSSSQTVTFEAGGPSDGLVLKSLPGAMPFIYDSQLLPLRMSEIESPVQEITLTSSIASTSKSLIKVNKSNASCVKSLADMISSSVKDTSNFQSTEYNKSSRTDNSTKLILSTNNVKLNPLNLTNTSIIAVLVGSCAGFVVIVILTTTLIISLRKRTEKKQELPIG</sequence>
<evidence type="ECO:0000256" key="1">
    <source>
        <dbReference type="SAM" id="MobiDB-lite"/>
    </source>
</evidence>
<reference evidence="3" key="2">
    <citation type="journal article" date="2021" name="Genome Biol. Evol.">
        <title>Developing a high-quality reference genome for a parasitic bivalve with doubly uniparental inheritance (Bivalvia: Unionida).</title>
        <authorList>
            <person name="Smith C.H."/>
        </authorList>
    </citation>
    <scope>NUCLEOTIDE SEQUENCE</scope>
    <source>
        <strain evidence="3">CHS0354</strain>
        <tissue evidence="3">Mantle</tissue>
    </source>
</reference>
<feature type="compositionally biased region" description="Polar residues" evidence="1">
    <location>
        <begin position="266"/>
        <end position="276"/>
    </location>
</feature>
<feature type="region of interest" description="Disordered" evidence="1">
    <location>
        <begin position="255"/>
        <end position="276"/>
    </location>
</feature>